<reference evidence="13 14" key="1">
    <citation type="submission" date="2017-05" db="EMBL/GenBank/DDBJ databases">
        <title>Draft genome sequence of Elsinoe australis.</title>
        <authorList>
            <person name="Cheng Q."/>
        </authorList>
    </citation>
    <scope>NUCLEOTIDE SEQUENCE [LARGE SCALE GENOMIC DNA]</scope>
    <source>
        <strain evidence="13 14">NL1</strain>
    </source>
</reference>
<keyword evidence="10" id="KW-0865">Zymogen</keyword>
<comment type="catalytic activity">
    <reaction evidence="1">
        <text>Release of an N-terminal tripeptide from a polypeptide.</text>
        <dbReference type="EC" id="3.4.14.10"/>
    </reaction>
</comment>
<dbReference type="PANTHER" id="PTHR14218:SF15">
    <property type="entry name" value="TRIPEPTIDYL-PEPTIDASE 1"/>
    <property type="match status" value="1"/>
</dbReference>
<dbReference type="InterPro" id="IPR030400">
    <property type="entry name" value="Sedolisin_dom"/>
</dbReference>
<dbReference type="OrthoDB" id="2919105at2759"/>
<keyword evidence="8 11" id="KW-0720">Serine protease</keyword>
<dbReference type="PROSITE" id="PS51695">
    <property type="entry name" value="SEDOLISIN"/>
    <property type="match status" value="1"/>
</dbReference>
<evidence type="ECO:0000256" key="8">
    <source>
        <dbReference type="ARBA" id="ARBA00022825"/>
    </source>
</evidence>
<comment type="caution">
    <text evidence="13">The sequence shown here is derived from an EMBL/GenBank/DDBJ whole genome shotgun (WGS) entry which is preliminary data.</text>
</comment>
<keyword evidence="5 11" id="KW-0645">Protease</keyword>
<dbReference type="SUPFAM" id="SSF54897">
    <property type="entry name" value="Protease propeptides/inhibitors"/>
    <property type="match status" value="1"/>
</dbReference>
<comment type="subcellular location">
    <subcellularLocation>
        <location evidence="3">Secreted</location>
        <location evidence="3">Extracellular space</location>
    </subcellularLocation>
</comment>
<dbReference type="SUPFAM" id="SSF52743">
    <property type="entry name" value="Subtilisin-like"/>
    <property type="match status" value="1"/>
</dbReference>
<proteinExistence type="predicted"/>
<gene>
    <name evidence="13" type="ORF">B9Z65_9148</name>
</gene>
<evidence type="ECO:0000256" key="3">
    <source>
        <dbReference type="ARBA" id="ARBA00004239"/>
    </source>
</evidence>
<name>A0A2P7Z0M8_9PEZI</name>
<dbReference type="GO" id="GO:0008240">
    <property type="term" value="F:tripeptidyl-peptidase activity"/>
    <property type="evidence" value="ECO:0007669"/>
    <property type="project" value="UniProtKB-EC"/>
</dbReference>
<evidence type="ECO:0000256" key="10">
    <source>
        <dbReference type="ARBA" id="ARBA00023145"/>
    </source>
</evidence>
<dbReference type="InterPro" id="IPR015366">
    <property type="entry name" value="S53_propep"/>
</dbReference>
<dbReference type="Pfam" id="PF00082">
    <property type="entry name" value="Peptidase_S8"/>
    <property type="match status" value="1"/>
</dbReference>
<dbReference type="InterPro" id="IPR000209">
    <property type="entry name" value="Peptidase_S8/S53_dom"/>
</dbReference>
<dbReference type="STRING" id="40998.A0A2P7Z0M8"/>
<dbReference type="GO" id="GO:0046872">
    <property type="term" value="F:metal ion binding"/>
    <property type="evidence" value="ECO:0007669"/>
    <property type="project" value="UniProtKB-UniRule"/>
</dbReference>
<dbReference type="PROSITE" id="PS00138">
    <property type="entry name" value="SUBTILASE_SER"/>
    <property type="match status" value="1"/>
</dbReference>
<evidence type="ECO:0000256" key="11">
    <source>
        <dbReference type="PROSITE-ProRule" id="PRU01032"/>
    </source>
</evidence>
<keyword evidence="7 11" id="KW-0378">Hydrolase</keyword>
<dbReference type="CDD" id="cd11377">
    <property type="entry name" value="Pro-peptidase_S53"/>
    <property type="match status" value="1"/>
</dbReference>
<dbReference type="InterPro" id="IPR050819">
    <property type="entry name" value="Tripeptidyl-peptidase_I"/>
</dbReference>
<dbReference type="Proteomes" id="UP000243723">
    <property type="component" value="Unassembled WGS sequence"/>
</dbReference>
<keyword evidence="9 11" id="KW-0106">Calcium</keyword>
<evidence type="ECO:0000256" key="9">
    <source>
        <dbReference type="ARBA" id="ARBA00022837"/>
    </source>
</evidence>
<feature type="binding site" evidence="11">
    <location>
        <position position="555"/>
    </location>
    <ligand>
        <name>Ca(2+)</name>
        <dbReference type="ChEBI" id="CHEBI:29108"/>
    </ligand>
</feature>
<dbReference type="InterPro" id="IPR023828">
    <property type="entry name" value="Peptidase_S8_Ser-AS"/>
</dbReference>
<dbReference type="Pfam" id="PF09286">
    <property type="entry name" value="Pro-kuma_activ"/>
    <property type="match status" value="1"/>
</dbReference>
<dbReference type="CDD" id="cd04056">
    <property type="entry name" value="Peptidases_S53"/>
    <property type="match status" value="1"/>
</dbReference>
<feature type="binding site" evidence="11">
    <location>
        <position position="529"/>
    </location>
    <ligand>
        <name>Ca(2+)</name>
        <dbReference type="ChEBI" id="CHEBI:29108"/>
    </ligand>
</feature>
<evidence type="ECO:0000259" key="12">
    <source>
        <dbReference type="PROSITE" id="PS51695"/>
    </source>
</evidence>
<evidence type="ECO:0000256" key="5">
    <source>
        <dbReference type="ARBA" id="ARBA00022670"/>
    </source>
</evidence>
<dbReference type="EMBL" id="NHZQ01000342">
    <property type="protein sequence ID" value="PSK41762.1"/>
    <property type="molecule type" value="Genomic_DNA"/>
</dbReference>
<evidence type="ECO:0000256" key="4">
    <source>
        <dbReference type="ARBA" id="ARBA00012462"/>
    </source>
</evidence>
<evidence type="ECO:0000256" key="6">
    <source>
        <dbReference type="ARBA" id="ARBA00022723"/>
    </source>
</evidence>
<feature type="active site" description="Charge relay system" evidence="11">
    <location>
        <position position="488"/>
    </location>
</feature>
<feature type="binding site" evidence="11">
    <location>
        <position position="553"/>
    </location>
    <ligand>
        <name>Ca(2+)</name>
        <dbReference type="ChEBI" id="CHEBI:29108"/>
    </ligand>
</feature>
<evidence type="ECO:0000313" key="13">
    <source>
        <dbReference type="EMBL" id="PSK41762.1"/>
    </source>
</evidence>
<comment type="function">
    <text evidence="2">Secreted tripeptidyl-peptidase which degrades proteins at acidic pHs and is involved in virulence.</text>
</comment>
<feature type="domain" description="Peptidase S53" evidence="12">
    <location>
        <begin position="195"/>
        <end position="573"/>
    </location>
</feature>
<dbReference type="EC" id="3.4.14.10" evidence="4"/>
<dbReference type="AlphaFoldDB" id="A0A2P7Z0M8"/>
<feature type="active site" description="Charge relay system" evidence="11">
    <location>
        <position position="273"/>
    </location>
</feature>
<feature type="active site" description="Charge relay system" evidence="11">
    <location>
        <position position="277"/>
    </location>
</feature>
<organism evidence="13 14">
    <name type="scientific">Elsinoe australis</name>
    <dbReference type="NCBI Taxonomy" id="40998"/>
    <lineage>
        <taxon>Eukaryota</taxon>
        <taxon>Fungi</taxon>
        <taxon>Dikarya</taxon>
        <taxon>Ascomycota</taxon>
        <taxon>Pezizomycotina</taxon>
        <taxon>Dothideomycetes</taxon>
        <taxon>Dothideomycetidae</taxon>
        <taxon>Myriangiales</taxon>
        <taxon>Elsinoaceae</taxon>
        <taxon>Elsinoe</taxon>
    </lineage>
</organism>
<dbReference type="GO" id="GO:0005576">
    <property type="term" value="C:extracellular region"/>
    <property type="evidence" value="ECO:0007669"/>
    <property type="project" value="UniProtKB-SubCell"/>
</dbReference>
<evidence type="ECO:0000256" key="1">
    <source>
        <dbReference type="ARBA" id="ARBA00001910"/>
    </source>
</evidence>
<evidence type="ECO:0000256" key="2">
    <source>
        <dbReference type="ARBA" id="ARBA00002451"/>
    </source>
</evidence>
<dbReference type="GO" id="GO:0004252">
    <property type="term" value="F:serine-type endopeptidase activity"/>
    <property type="evidence" value="ECO:0007669"/>
    <property type="project" value="UniProtKB-UniRule"/>
</dbReference>
<feature type="binding site" evidence="11">
    <location>
        <position position="530"/>
    </location>
    <ligand>
        <name>Ca(2+)</name>
        <dbReference type="ChEBI" id="CHEBI:29108"/>
    </ligand>
</feature>
<evidence type="ECO:0000313" key="14">
    <source>
        <dbReference type="Proteomes" id="UP000243723"/>
    </source>
</evidence>
<comment type="cofactor">
    <cofactor evidence="11">
        <name>Ca(2+)</name>
        <dbReference type="ChEBI" id="CHEBI:29108"/>
    </cofactor>
    <text evidence="11">Binds 1 Ca(2+) ion per subunit.</text>
</comment>
<dbReference type="SMART" id="SM00944">
    <property type="entry name" value="Pro-kuma_activ"/>
    <property type="match status" value="1"/>
</dbReference>
<keyword evidence="14" id="KW-1185">Reference proteome</keyword>
<protein>
    <recommendedName>
        <fullName evidence="4">tripeptidyl-peptidase II</fullName>
        <ecNumber evidence="4">3.4.14.10</ecNumber>
    </recommendedName>
</protein>
<dbReference type="InterPro" id="IPR036852">
    <property type="entry name" value="Peptidase_S8/S53_dom_sf"/>
</dbReference>
<accession>A0A2P7Z0M8</accession>
<evidence type="ECO:0000256" key="7">
    <source>
        <dbReference type="ARBA" id="ARBA00022801"/>
    </source>
</evidence>
<sequence length="573" mass="62187">MLLLLPTLIGLVVAASIPPSIPHETLEVIPDGWKLHSTAEDSQTIALQISILHHHTDYLDIAHDVSNPESANYGNYLGAEELEASLPEYQRSAAEVVSWLNNHAISKTTLDGDWLHFETTVGQAKELLGADFMYYQHGSDDPVLRTRKYDIPIHLRDAIDFIYPTTHFMRPKWPAKMHLLPRQHIPTGPVTCATSICPKNLTAKYNITHVPADSNSGSQLGIGGFLEQYPDHKVVQQFLKDYGLRHHDKPYKYKVTLINGGKDPNIPAKSGAEALLDVEYGMAIADSLPVTYFSTGGRPARTPSQPGNKVVPRNESGNEPWIAFLQHILKMKSPPQVLSLSYTDDELDVPLPYARKVCSLCAQLAARGVSVIVASGDGGSAGTTTKDCKGPNGKLRFIPTFPASCPWVTTVGATNDYGVAHYSSGGFSNYFARPKWQDKAVSGYRTLLNGSHMAWYNKTGRAYPDVALAGSGYLTAGGGATYQQKGTSASTPVFAAMVALLNDKRLRAGKPVLGFLNPLLYKNEGMFRDVTEGDTDGCEVGSEVEVGFGASKGWDAASGLGEPDFAKLLKVLT</sequence>
<keyword evidence="6 11" id="KW-0479">Metal-binding</keyword>
<dbReference type="GO" id="GO:0006508">
    <property type="term" value="P:proteolysis"/>
    <property type="evidence" value="ECO:0007669"/>
    <property type="project" value="UniProtKB-KW"/>
</dbReference>
<dbReference type="Gene3D" id="3.40.50.200">
    <property type="entry name" value="Peptidase S8/S53 domain"/>
    <property type="match status" value="1"/>
</dbReference>
<dbReference type="PANTHER" id="PTHR14218">
    <property type="entry name" value="PROTEASE S8 TRIPEPTIDYL PEPTIDASE I CLN2"/>
    <property type="match status" value="1"/>
</dbReference>